<comment type="caution">
    <text evidence="1">The sequence shown here is derived from an EMBL/GenBank/DDBJ whole genome shotgun (WGS) entry which is preliminary data.</text>
</comment>
<accession>X0U2G0</accession>
<organism evidence="1">
    <name type="scientific">marine sediment metagenome</name>
    <dbReference type="NCBI Taxonomy" id="412755"/>
    <lineage>
        <taxon>unclassified sequences</taxon>
        <taxon>metagenomes</taxon>
        <taxon>ecological metagenomes</taxon>
    </lineage>
</organism>
<dbReference type="EMBL" id="BARS01027547">
    <property type="protein sequence ID" value="GAF99739.1"/>
    <property type="molecule type" value="Genomic_DNA"/>
</dbReference>
<proteinExistence type="predicted"/>
<sequence>FRPKLANYFMLEKEVRSVDDMGDTHFSESKEFDKARSEINRLVPRLHAVMNQVGQPTHAVISPPAATGGLAGPVHIFSNLVRRHHFNIDEGTYFDLLDHTLGRYDVVLPGLKRKLYNPFYWIFERGLFPFIRYCIELPGFNYSRIENSFWDKIIKTITLLTALGGLVKWIFELTKL</sequence>
<protein>
    <submittedName>
        <fullName evidence="1">Uncharacterized protein</fullName>
    </submittedName>
</protein>
<feature type="non-terminal residue" evidence="1">
    <location>
        <position position="1"/>
    </location>
</feature>
<reference evidence="1" key="1">
    <citation type="journal article" date="2014" name="Front. Microbiol.">
        <title>High frequency of phylogenetically diverse reductive dehalogenase-homologous genes in deep subseafloor sedimentary metagenomes.</title>
        <authorList>
            <person name="Kawai M."/>
            <person name="Futagami T."/>
            <person name="Toyoda A."/>
            <person name="Takaki Y."/>
            <person name="Nishi S."/>
            <person name="Hori S."/>
            <person name="Arai W."/>
            <person name="Tsubouchi T."/>
            <person name="Morono Y."/>
            <person name="Uchiyama I."/>
            <person name="Ito T."/>
            <person name="Fujiyama A."/>
            <person name="Inagaki F."/>
            <person name="Takami H."/>
        </authorList>
    </citation>
    <scope>NUCLEOTIDE SEQUENCE</scope>
    <source>
        <strain evidence="1">Expedition CK06-06</strain>
    </source>
</reference>
<name>X0U2G0_9ZZZZ</name>
<dbReference type="AlphaFoldDB" id="X0U2G0"/>
<gene>
    <name evidence="1" type="ORF">S01H1_43249</name>
</gene>
<evidence type="ECO:0000313" key="1">
    <source>
        <dbReference type="EMBL" id="GAF99739.1"/>
    </source>
</evidence>